<evidence type="ECO:0000256" key="2">
    <source>
        <dbReference type="ARBA" id="ARBA00012028"/>
    </source>
</evidence>
<dbReference type="CDD" id="cd07067">
    <property type="entry name" value="HP_PGM_like"/>
    <property type="match status" value="1"/>
</dbReference>
<evidence type="ECO:0000313" key="8">
    <source>
        <dbReference type="Proteomes" id="UP000261080"/>
    </source>
</evidence>
<feature type="binding site" evidence="6">
    <location>
        <begin position="7"/>
        <end position="14"/>
    </location>
    <ligand>
        <name>substrate</name>
    </ligand>
</feature>
<sequence>MRLYLIRHGVTDWNNEKRLQGKSDIPLNAFGELLAKETGEALRDIPFDLAYTSPLIRARRTAELVIGKRSVPILDDPRIEEIGLGIYEGLICKGEGSEIRDPNFFHFFHAPELYQPPEGGESFEELLQRTGSFLEELRKDPRLEHKTILISTHGATLCALLCHIKELPLRKFWDEGVHKNCAVTVVDVTNEGYEILEEGNTYYKEEVKPW</sequence>
<evidence type="ECO:0000256" key="3">
    <source>
        <dbReference type="ARBA" id="ARBA00023152"/>
    </source>
</evidence>
<organism evidence="7 8">
    <name type="scientific">Sellimonas intestinalis</name>
    <dbReference type="NCBI Taxonomy" id="1653434"/>
    <lineage>
        <taxon>Bacteria</taxon>
        <taxon>Bacillati</taxon>
        <taxon>Bacillota</taxon>
        <taxon>Clostridia</taxon>
        <taxon>Lachnospirales</taxon>
        <taxon>Lachnospiraceae</taxon>
        <taxon>Sellimonas</taxon>
    </lineage>
</organism>
<dbReference type="EC" id="5.4.2.11" evidence="2"/>
<comment type="caution">
    <text evidence="7">The sequence shown here is derived from an EMBL/GenBank/DDBJ whole genome shotgun (WGS) entry which is preliminary data.</text>
</comment>
<keyword evidence="8" id="KW-1185">Reference proteome</keyword>
<dbReference type="OrthoDB" id="9781415at2"/>
<keyword evidence="4" id="KW-0413">Isomerase</keyword>
<reference evidence="7 8" key="1">
    <citation type="submission" date="2018-08" db="EMBL/GenBank/DDBJ databases">
        <title>A genome reference for cultivated species of the human gut microbiota.</title>
        <authorList>
            <person name="Zou Y."/>
            <person name="Xue W."/>
            <person name="Luo G."/>
        </authorList>
    </citation>
    <scope>NUCLEOTIDE SEQUENCE [LARGE SCALE GENOMIC DNA]</scope>
    <source>
        <strain evidence="7 8">AF37-2AT</strain>
    </source>
</reference>
<keyword evidence="3" id="KW-0324">Glycolysis</keyword>
<feature type="active site" description="Proton donor/acceptor" evidence="5">
    <location>
        <position position="81"/>
    </location>
</feature>
<evidence type="ECO:0000313" key="7">
    <source>
        <dbReference type="EMBL" id="RGE89967.1"/>
    </source>
</evidence>
<name>A0A3E3K5J5_9FIRM</name>
<dbReference type="SUPFAM" id="SSF53254">
    <property type="entry name" value="Phosphoglycerate mutase-like"/>
    <property type="match status" value="1"/>
</dbReference>
<feature type="binding site" evidence="6">
    <location>
        <position position="57"/>
    </location>
    <ligand>
        <name>substrate</name>
    </ligand>
</feature>
<dbReference type="InterPro" id="IPR005952">
    <property type="entry name" value="Phosphogly_mut1"/>
</dbReference>
<dbReference type="Gene3D" id="3.40.50.1240">
    <property type="entry name" value="Phosphoglycerate mutase-like"/>
    <property type="match status" value="1"/>
</dbReference>
<gene>
    <name evidence="7" type="ORF">DW016_01500</name>
</gene>
<dbReference type="RefSeq" id="WP_117493200.1">
    <property type="nucleotide sequence ID" value="NZ_CALBAT010000031.1"/>
</dbReference>
<dbReference type="EMBL" id="QVLX01000001">
    <property type="protein sequence ID" value="RGE89967.1"/>
    <property type="molecule type" value="Genomic_DNA"/>
</dbReference>
<dbReference type="PANTHER" id="PTHR11931">
    <property type="entry name" value="PHOSPHOGLYCERATE MUTASE"/>
    <property type="match status" value="1"/>
</dbReference>
<dbReference type="AlphaFoldDB" id="A0A3E3K5J5"/>
<dbReference type="Pfam" id="PF00300">
    <property type="entry name" value="His_Phos_1"/>
    <property type="match status" value="1"/>
</dbReference>
<protein>
    <recommendedName>
        <fullName evidence="2">phosphoglycerate mutase (2,3-diphosphoglycerate-dependent)</fullName>
        <ecNumber evidence="2">5.4.2.11</ecNumber>
    </recommendedName>
</protein>
<evidence type="ECO:0000256" key="4">
    <source>
        <dbReference type="ARBA" id="ARBA00023235"/>
    </source>
</evidence>
<feature type="active site" description="Tele-phosphohistidine intermediate" evidence="5">
    <location>
        <position position="8"/>
    </location>
</feature>
<evidence type="ECO:0000256" key="1">
    <source>
        <dbReference type="ARBA" id="ARBA00006717"/>
    </source>
</evidence>
<dbReference type="GO" id="GO:0004619">
    <property type="term" value="F:phosphoglycerate mutase activity"/>
    <property type="evidence" value="ECO:0007669"/>
    <property type="project" value="UniProtKB-EC"/>
</dbReference>
<dbReference type="InterPro" id="IPR013078">
    <property type="entry name" value="His_Pase_superF_clade-1"/>
</dbReference>
<accession>A0A3E3K5J5</accession>
<dbReference type="SMART" id="SM00855">
    <property type="entry name" value="PGAM"/>
    <property type="match status" value="1"/>
</dbReference>
<dbReference type="GO" id="GO:0006096">
    <property type="term" value="P:glycolytic process"/>
    <property type="evidence" value="ECO:0007669"/>
    <property type="project" value="UniProtKB-KW"/>
</dbReference>
<dbReference type="PIRSF" id="PIRSF000709">
    <property type="entry name" value="6PFK_2-Ptase"/>
    <property type="match status" value="1"/>
</dbReference>
<proteinExistence type="inferred from homology"/>
<evidence type="ECO:0000256" key="6">
    <source>
        <dbReference type="PIRSR" id="PIRSR613078-2"/>
    </source>
</evidence>
<dbReference type="Proteomes" id="UP000261080">
    <property type="component" value="Unassembled WGS sequence"/>
</dbReference>
<evidence type="ECO:0000256" key="5">
    <source>
        <dbReference type="PIRSR" id="PIRSR613078-1"/>
    </source>
</evidence>
<comment type="similarity">
    <text evidence="1">Belongs to the phosphoglycerate mutase family. BPG-dependent PGAM subfamily.</text>
</comment>
<dbReference type="InterPro" id="IPR029033">
    <property type="entry name" value="His_PPase_superfam"/>
</dbReference>